<dbReference type="InterPro" id="IPR048344">
    <property type="entry name" value="Zw10_middle"/>
</dbReference>
<dbReference type="Pfam" id="PF22766">
    <property type="entry name" value="ZW10_C2"/>
    <property type="match status" value="1"/>
</dbReference>
<dbReference type="InterPro" id="IPR055148">
    <property type="entry name" value="ZW10_C_2"/>
</dbReference>
<feature type="compositionally biased region" description="Acidic residues" evidence="1">
    <location>
        <begin position="781"/>
        <end position="803"/>
    </location>
</feature>
<dbReference type="OrthoDB" id="534815at2759"/>
<evidence type="ECO:0000256" key="1">
    <source>
        <dbReference type="SAM" id="MobiDB-lite"/>
    </source>
</evidence>
<feature type="compositionally biased region" description="Polar residues" evidence="1">
    <location>
        <begin position="875"/>
        <end position="884"/>
    </location>
</feature>
<organism evidence="4 5">
    <name type="scientific">Mucor saturninus</name>
    <dbReference type="NCBI Taxonomy" id="64648"/>
    <lineage>
        <taxon>Eukaryota</taxon>
        <taxon>Fungi</taxon>
        <taxon>Fungi incertae sedis</taxon>
        <taxon>Mucoromycota</taxon>
        <taxon>Mucoromycotina</taxon>
        <taxon>Mucoromycetes</taxon>
        <taxon>Mucorales</taxon>
        <taxon>Mucorineae</taxon>
        <taxon>Mucoraceae</taxon>
        <taxon>Mucor</taxon>
    </lineage>
</organism>
<comment type="caution">
    <text evidence="4">The sequence shown here is derived from an EMBL/GenBank/DDBJ whole genome shotgun (WGS) entry which is preliminary data.</text>
</comment>
<dbReference type="PANTHER" id="PTHR12205">
    <property type="entry name" value="CENTROMERE/KINETOCHORE PROTEIN ZW10"/>
    <property type="match status" value="1"/>
</dbReference>
<name>A0A8H7RLT1_9FUNG</name>
<feature type="domain" description="ZW10 C-terminal helical" evidence="3">
    <location>
        <begin position="574"/>
        <end position="718"/>
    </location>
</feature>
<proteinExistence type="predicted"/>
<feature type="compositionally biased region" description="Acidic residues" evidence="1">
    <location>
        <begin position="896"/>
        <end position="915"/>
    </location>
</feature>
<feature type="compositionally biased region" description="Low complexity" evidence="1">
    <location>
        <begin position="748"/>
        <end position="773"/>
    </location>
</feature>
<evidence type="ECO:0000259" key="3">
    <source>
        <dbReference type="Pfam" id="PF22766"/>
    </source>
</evidence>
<gene>
    <name evidence="4" type="ORF">INT47_009080</name>
</gene>
<dbReference type="GO" id="GO:0005737">
    <property type="term" value="C:cytoplasm"/>
    <property type="evidence" value="ECO:0007669"/>
    <property type="project" value="GOC"/>
</dbReference>
<dbReference type="InterPro" id="IPR046362">
    <property type="entry name" value="Zw10/DSL1_C_sf"/>
</dbReference>
<feature type="region of interest" description="Disordered" evidence="1">
    <location>
        <begin position="834"/>
        <end position="924"/>
    </location>
</feature>
<evidence type="ECO:0000313" key="5">
    <source>
        <dbReference type="Proteomes" id="UP000603453"/>
    </source>
</evidence>
<dbReference type="EMBL" id="JAEPRD010000003">
    <property type="protein sequence ID" value="KAG2213407.1"/>
    <property type="molecule type" value="Genomic_DNA"/>
</dbReference>
<evidence type="ECO:0000259" key="2">
    <source>
        <dbReference type="Pfam" id="PF20665"/>
    </source>
</evidence>
<dbReference type="GO" id="GO:1990423">
    <property type="term" value="C:RZZ complex"/>
    <property type="evidence" value="ECO:0007669"/>
    <property type="project" value="TreeGrafter"/>
</dbReference>
<dbReference type="Proteomes" id="UP000603453">
    <property type="component" value="Unassembled WGS sequence"/>
</dbReference>
<sequence>MPPITHLDEVFLSRLLNNDENVKQDILNTNVDSKTLSTVLNKLTTTSNAYRQELFEKVHANFDEFSSLYNTSQDLHFRVFELVKQAGTTEKQITDNQAAVTLTIDAYQQALLNTQNNKVQIDTLEKLEQILLVIDEIQVELKESLYLEAVKHILELIRILKEWKADTRVMGYIEDRVAQLKQTLILRLQEDIRTAIQYNLGSMRILEFFGSKPVHIKDIFQSLNQLELLAQEMTGIKRLFFKNIITPYFENGNSQLQVDHVGGDSSGGVLQVIKVTNDNEKMDPILMLQQMDEILGYFFKYMFNSSKDENLNRLFGNLLLPELTDLIIEKGIAPAIPSSKYNLSDFNMVAQAVLAFEDKCIEYGYQIPEAGPTKLALYVQNIDKHYAKKRREKILQQGRTVMVRRLYDAEMTQVKEDNGHTYQYKITQTPRILSVLISDTIDEAQDLLQSHPISASTLVEGIQDLLDMYRAIMPSYHRQYYLSGPAKSLLFRNDCLWLSKQLRSTVSLKPECKHFNKLPNDLNAASERLEELGKAWYELAMMHRVQVIQTLLDQLGGFTGMSGNAKYQKECDLAITQVIDLVGSFASETRPIVDETLLLDMLGRIVDSILGRLIQDIEELQDIGAEESHVIAVTLNSLAQLVAAFDLPGKDATESFVSELVPSWEKFWHVKDILEMNMRDIMEEFRRGDLHMFEKSELVGLLSALFAETELRESNIQEIKTGTQRVDRSVVTRPIAGPASSPTPPSTFSPTPTATFTPTATSTSTATSTPTGSIYRALEYTPDDDMETSDGGWGDDDEDDLFADEQPEPTIVIPSPKSSEPSLLLDANIDIEDTGGWGDADEDIFDNDEIEEPKSLETHKSTITADAKIEPSDKISATNSSETPLSRALDFQSIDNEIDNELNEGEGWGWDDDDDLFKGGEDLK</sequence>
<dbReference type="PANTHER" id="PTHR12205:SF0">
    <property type="entry name" value="CENTROMERE_KINETOCHORE PROTEIN ZW10 HOMOLOG"/>
    <property type="match status" value="1"/>
</dbReference>
<feature type="compositionally biased region" description="Acidic residues" evidence="1">
    <location>
        <begin position="834"/>
        <end position="851"/>
    </location>
</feature>
<evidence type="ECO:0008006" key="6">
    <source>
        <dbReference type="Google" id="ProtNLM"/>
    </source>
</evidence>
<dbReference type="Gene3D" id="1.10.357.150">
    <property type="match status" value="1"/>
</dbReference>
<reference evidence="4" key="1">
    <citation type="submission" date="2020-12" db="EMBL/GenBank/DDBJ databases">
        <title>Metabolic potential, ecology and presence of endohyphal bacteria is reflected in genomic diversity of Mucoromycotina.</title>
        <authorList>
            <person name="Muszewska A."/>
            <person name="Okrasinska A."/>
            <person name="Steczkiewicz K."/>
            <person name="Drgas O."/>
            <person name="Orlowska M."/>
            <person name="Perlinska-Lenart U."/>
            <person name="Aleksandrzak-Piekarczyk T."/>
            <person name="Szatraj K."/>
            <person name="Zielenkiewicz U."/>
            <person name="Pilsyk S."/>
            <person name="Malc E."/>
            <person name="Mieczkowski P."/>
            <person name="Kruszewska J.S."/>
            <person name="Biernat P."/>
            <person name="Pawlowska J."/>
        </authorList>
    </citation>
    <scope>NUCLEOTIDE SEQUENCE</scope>
    <source>
        <strain evidence="4">WA0000017839</strain>
    </source>
</reference>
<keyword evidence="5" id="KW-1185">Reference proteome</keyword>
<feature type="domain" description="Centromere/kinetochore protein zw10 middle" evidence="2">
    <location>
        <begin position="214"/>
        <end position="402"/>
    </location>
</feature>
<accession>A0A8H7RLT1</accession>
<protein>
    <recommendedName>
        <fullName evidence="6">Retrograde transport protein Dsl1 C-terminal domain-containing protein</fullName>
    </recommendedName>
</protein>
<dbReference type="GO" id="GO:0007094">
    <property type="term" value="P:mitotic spindle assembly checkpoint signaling"/>
    <property type="evidence" value="ECO:0007669"/>
    <property type="project" value="TreeGrafter"/>
</dbReference>
<evidence type="ECO:0000313" key="4">
    <source>
        <dbReference type="EMBL" id="KAG2213407.1"/>
    </source>
</evidence>
<dbReference type="GO" id="GO:0006888">
    <property type="term" value="P:endoplasmic reticulum to Golgi vesicle-mediated transport"/>
    <property type="evidence" value="ECO:0007669"/>
    <property type="project" value="TreeGrafter"/>
</dbReference>
<dbReference type="AlphaFoldDB" id="A0A8H7RLT1"/>
<dbReference type="Pfam" id="PF20665">
    <property type="entry name" value="Zw10_middle"/>
    <property type="match status" value="1"/>
</dbReference>
<feature type="region of interest" description="Disordered" evidence="1">
    <location>
        <begin position="734"/>
        <end position="803"/>
    </location>
</feature>